<sequence length="278" mass="30306">MNAISVKDVWKEYDGRVILENINLEIAPRAFVALVGPSGCGKTTFLRMLLSEERPDRGSITIARQPLPAEPGADRGVVFQRYSVFPHLTVLGNVVLGLELKAAPLLGRLFGSSRRAAEDEARGMLAAVGLAGSEEKYPAQLSGGMQQRLALAQALIAKPKVLLLDEPFGALDPGIRAEIHVLMQKLWHERPLTVVMVTHDLSEAFSLGTRVIAFERRRNEPSDGGRYGATITRDFAVWPKRIAGEPRPPKKKSMPGRDDPVPLTGPLRDDPALQGDAP</sequence>
<evidence type="ECO:0000313" key="7">
    <source>
        <dbReference type="EMBL" id="SHG90555.1"/>
    </source>
</evidence>
<evidence type="ECO:0000256" key="4">
    <source>
        <dbReference type="ARBA" id="ARBA00022840"/>
    </source>
</evidence>
<dbReference type="PANTHER" id="PTHR42781:SF8">
    <property type="entry name" value="BICARBONATE TRANSPORT ATP-BINDING PROTEIN CMPC"/>
    <property type="match status" value="1"/>
</dbReference>
<dbReference type="RefSeq" id="WP_073058505.1">
    <property type="nucleotide sequence ID" value="NZ_FQUP01000009.1"/>
</dbReference>
<keyword evidence="2" id="KW-0813">Transport</keyword>
<reference evidence="7 8" key="1">
    <citation type="submission" date="2016-11" db="EMBL/GenBank/DDBJ databases">
        <authorList>
            <person name="Jaros S."/>
            <person name="Januszkiewicz K."/>
            <person name="Wedrychowicz H."/>
        </authorList>
    </citation>
    <scope>NUCLEOTIDE SEQUENCE [LARGE SCALE GENOMIC DNA]</scope>
    <source>
        <strain evidence="7 8">DSM 19436</strain>
    </source>
</reference>
<dbReference type="EMBL" id="FQUP01000009">
    <property type="protein sequence ID" value="SHG90555.1"/>
    <property type="molecule type" value="Genomic_DNA"/>
</dbReference>
<proteinExistence type="inferred from homology"/>
<dbReference type="Gene3D" id="3.40.50.300">
    <property type="entry name" value="P-loop containing nucleotide triphosphate hydrolases"/>
    <property type="match status" value="1"/>
</dbReference>
<dbReference type="InterPro" id="IPR003439">
    <property type="entry name" value="ABC_transporter-like_ATP-bd"/>
</dbReference>
<evidence type="ECO:0000256" key="1">
    <source>
        <dbReference type="ARBA" id="ARBA00005417"/>
    </source>
</evidence>
<dbReference type="GO" id="GO:0005524">
    <property type="term" value="F:ATP binding"/>
    <property type="evidence" value="ECO:0007669"/>
    <property type="project" value="UniProtKB-KW"/>
</dbReference>
<evidence type="ECO:0000256" key="5">
    <source>
        <dbReference type="SAM" id="MobiDB-lite"/>
    </source>
</evidence>
<feature type="domain" description="ABC transporter" evidence="6">
    <location>
        <begin position="4"/>
        <end position="241"/>
    </location>
</feature>
<protein>
    <submittedName>
        <fullName evidence="7">NitT/TauT family transport system ATP-binding protein</fullName>
    </submittedName>
</protein>
<dbReference type="PROSITE" id="PS00211">
    <property type="entry name" value="ABC_TRANSPORTER_1"/>
    <property type="match status" value="1"/>
</dbReference>
<gene>
    <name evidence="7" type="ORF">SAMN02745157_5041</name>
</gene>
<keyword evidence="4 7" id="KW-0067">ATP-binding</keyword>
<dbReference type="InterPro" id="IPR050093">
    <property type="entry name" value="ABC_SmlMolc_Importer"/>
</dbReference>
<dbReference type="InterPro" id="IPR017871">
    <property type="entry name" value="ABC_transporter-like_CS"/>
</dbReference>
<dbReference type="SUPFAM" id="SSF52540">
    <property type="entry name" value="P-loop containing nucleoside triphosphate hydrolases"/>
    <property type="match status" value="1"/>
</dbReference>
<keyword evidence="8" id="KW-1185">Reference proteome</keyword>
<dbReference type="InterPro" id="IPR027417">
    <property type="entry name" value="P-loop_NTPase"/>
</dbReference>
<dbReference type="CDD" id="cd03293">
    <property type="entry name" value="ABC_NrtD_SsuB_transporters"/>
    <property type="match status" value="1"/>
</dbReference>
<dbReference type="PANTHER" id="PTHR42781">
    <property type="entry name" value="SPERMIDINE/PUTRESCINE IMPORT ATP-BINDING PROTEIN POTA"/>
    <property type="match status" value="1"/>
</dbReference>
<evidence type="ECO:0000256" key="3">
    <source>
        <dbReference type="ARBA" id="ARBA00022741"/>
    </source>
</evidence>
<dbReference type="AlphaFoldDB" id="A0A1M5NM97"/>
<comment type="similarity">
    <text evidence="1">Belongs to the ABC transporter superfamily.</text>
</comment>
<evidence type="ECO:0000259" key="6">
    <source>
        <dbReference type="PROSITE" id="PS50893"/>
    </source>
</evidence>
<dbReference type="SMART" id="SM00382">
    <property type="entry name" value="AAA"/>
    <property type="match status" value="1"/>
</dbReference>
<name>A0A1M5NM97_9HYPH</name>
<dbReference type="Pfam" id="PF00005">
    <property type="entry name" value="ABC_tran"/>
    <property type="match status" value="1"/>
</dbReference>
<feature type="region of interest" description="Disordered" evidence="5">
    <location>
        <begin position="238"/>
        <end position="278"/>
    </location>
</feature>
<dbReference type="InterPro" id="IPR003593">
    <property type="entry name" value="AAA+_ATPase"/>
</dbReference>
<dbReference type="OrthoDB" id="9802264at2"/>
<dbReference type="PROSITE" id="PS50893">
    <property type="entry name" value="ABC_TRANSPORTER_2"/>
    <property type="match status" value="1"/>
</dbReference>
<evidence type="ECO:0000313" key="8">
    <source>
        <dbReference type="Proteomes" id="UP000184485"/>
    </source>
</evidence>
<dbReference type="GO" id="GO:0016887">
    <property type="term" value="F:ATP hydrolysis activity"/>
    <property type="evidence" value="ECO:0007669"/>
    <property type="project" value="InterPro"/>
</dbReference>
<organism evidence="7 8">
    <name type="scientific">Kaistia soli DSM 19436</name>
    <dbReference type="NCBI Taxonomy" id="1122133"/>
    <lineage>
        <taxon>Bacteria</taxon>
        <taxon>Pseudomonadati</taxon>
        <taxon>Pseudomonadota</taxon>
        <taxon>Alphaproteobacteria</taxon>
        <taxon>Hyphomicrobiales</taxon>
        <taxon>Kaistiaceae</taxon>
        <taxon>Kaistia</taxon>
    </lineage>
</organism>
<dbReference type="Proteomes" id="UP000184485">
    <property type="component" value="Unassembled WGS sequence"/>
</dbReference>
<keyword evidence="3" id="KW-0547">Nucleotide-binding</keyword>
<accession>A0A1M5NM97</accession>
<evidence type="ECO:0000256" key="2">
    <source>
        <dbReference type="ARBA" id="ARBA00022448"/>
    </source>
</evidence>
<dbReference type="STRING" id="1122133.SAMN02745157_5041"/>